<dbReference type="EMBL" id="BARU01042349">
    <property type="protein sequence ID" value="GAH83911.1"/>
    <property type="molecule type" value="Genomic_DNA"/>
</dbReference>
<organism evidence="1">
    <name type="scientific">marine sediment metagenome</name>
    <dbReference type="NCBI Taxonomy" id="412755"/>
    <lineage>
        <taxon>unclassified sequences</taxon>
        <taxon>metagenomes</taxon>
        <taxon>ecological metagenomes</taxon>
    </lineage>
</organism>
<accession>X1IN85</accession>
<protein>
    <submittedName>
        <fullName evidence="1">Uncharacterized protein</fullName>
    </submittedName>
</protein>
<name>X1IN85_9ZZZZ</name>
<proteinExistence type="predicted"/>
<sequence>MKLDLEAKKLVDKYKKRIEKKLEKNPGTIVYHQGRLDGYIEGLLDGMEASFKSISEELVAVRVLEKKLKESK</sequence>
<evidence type="ECO:0000313" key="1">
    <source>
        <dbReference type="EMBL" id="GAH83911.1"/>
    </source>
</evidence>
<comment type="caution">
    <text evidence="1">The sequence shown here is derived from an EMBL/GenBank/DDBJ whole genome shotgun (WGS) entry which is preliminary data.</text>
</comment>
<reference evidence="1" key="1">
    <citation type="journal article" date="2014" name="Front. Microbiol.">
        <title>High frequency of phylogenetically diverse reductive dehalogenase-homologous genes in deep subseafloor sedimentary metagenomes.</title>
        <authorList>
            <person name="Kawai M."/>
            <person name="Futagami T."/>
            <person name="Toyoda A."/>
            <person name="Takaki Y."/>
            <person name="Nishi S."/>
            <person name="Hori S."/>
            <person name="Arai W."/>
            <person name="Tsubouchi T."/>
            <person name="Morono Y."/>
            <person name="Uchiyama I."/>
            <person name="Ito T."/>
            <person name="Fujiyama A."/>
            <person name="Inagaki F."/>
            <person name="Takami H."/>
        </authorList>
    </citation>
    <scope>NUCLEOTIDE SEQUENCE</scope>
    <source>
        <strain evidence="1">Expedition CK06-06</strain>
    </source>
</reference>
<dbReference type="AlphaFoldDB" id="X1IN85"/>
<gene>
    <name evidence="1" type="ORF">S03H2_65092</name>
</gene>